<keyword evidence="2" id="KW-1185">Reference proteome</keyword>
<name>A0A410T7U3_9CAUD</name>
<proteinExistence type="predicted"/>
<evidence type="ECO:0000313" key="2">
    <source>
        <dbReference type="Proteomes" id="UP000289163"/>
    </source>
</evidence>
<gene>
    <name evidence="1" type="ORF">Henu5_gp36</name>
</gene>
<dbReference type="EMBL" id="MK224498">
    <property type="protein sequence ID" value="QAU05067.1"/>
    <property type="molecule type" value="Genomic_DNA"/>
</dbReference>
<evidence type="ECO:0000313" key="1">
    <source>
        <dbReference type="EMBL" id="QAU05067.1"/>
    </source>
</evidence>
<organism evidence="1 2">
    <name type="scientific">Pseudomonas phage Henu5</name>
    <dbReference type="NCBI Taxonomy" id="2499902"/>
    <lineage>
        <taxon>Viruses</taxon>
        <taxon>Duplodnaviria</taxon>
        <taxon>Heunggongvirae</taxon>
        <taxon>Uroviricota</taxon>
        <taxon>Caudoviricetes</taxon>
        <taxon>Vandenendeviridae</taxon>
        <taxon>Skurskavirinae</taxon>
        <taxon>Pakpunavirus</taxon>
        <taxon>Pakpunavirus Henu5</taxon>
    </lineage>
</organism>
<accession>A0A410T7U3</accession>
<reference evidence="1 2" key="1">
    <citation type="submission" date="2018-11" db="EMBL/GenBank/DDBJ databases">
        <authorList>
            <person name="Teng T."/>
        </authorList>
    </citation>
    <scope>NUCLEOTIDE SEQUENCE [LARGE SCALE GENOMIC DNA]</scope>
</reference>
<protein>
    <submittedName>
        <fullName evidence="1">Uncharacterized protein</fullName>
    </submittedName>
</protein>
<dbReference type="Proteomes" id="UP000289163">
    <property type="component" value="Segment"/>
</dbReference>
<sequence length="143" mass="16078">MLPPLRLFVLLEGHSTRMAQGVKLLIEFIFDSVHFRTDKGFEIDRTESGFTLFHVQHLSGGIQVRLAGAGRFASGILSVSIRRFNLTLARHLSNGAVCLDEFHTEKATVFRLVEDGTLAIYTNRLSHYFASFLFSLTAQRFSA</sequence>